<keyword evidence="1" id="KW-0175">Coiled coil</keyword>
<gene>
    <name evidence="5" type="ORF">SAMN02982985_04961</name>
</gene>
<dbReference type="Pfam" id="PF00440">
    <property type="entry name" value="TetR_N"/>
    <property type="match status" value="1"/>
</dbReference>
<dbReference type="RefSeq" id="WP_093390382.1">
    <property type="nucleotide sequence ID" value="NZ_FOTW01000028.1"/>
</dbReference>
<feature type="DNA-binding region" description="H-T-H motif" evidence="3">
    <location>
        <begin position="35"/>
        <end position="54"/>
    </location>
</feature>
<dbReference type="InterPro" id="IPR041490">
    <property type="entry name" value="KstR2_TetR_C"/>
</dbReference>
<dbReference type="InterPro" id="IPR009057">
    <property type="entry name" value="Homeodomain-like_sf"/>
</dbReference>
<dbReference type="Pfam" id="PF17932">
    <property type="entry name" value="TetR_C_24"/>
    <property type="match status" value="1"/>
</dbReference>
<proteinExistence type="predicted"/>
<dbReference type="Gene3D" id="1.10.357.10">
    <property type="entry name" value="Tetracycline Repressor, domain 2"/>
    <property type="match status" value="1"/>
</dbReference>
<dbReference type="SUPFAM" id="SSF48498">
    <property type="entry name" value="Tetracyclin repressor-like, C-terminal domain"/>
    <property type="match status" value="1"/>
</dbReference>
<keyword evidence="2 3" id="KW-0238">DNA-binding</keyword>
<dbReference type="OrthoDB" id="9798857at2"/>
<dbReference type="PANTHER" id="PTHR30055:SF183">
    <property type="entry name" value="NUCLEOID OCCLUSION FACTOR SLMA"/>
    <property type="match status" value="1"/>
</dbReference>
<accession>A0A1I4SWX7</accession>
<evidence type="ECO:0000313" key="5">
    <source>
        <dbReference type="EMBL" id="SFM69028.1"/>
    </source>
</evidence>
<dbReference type="PROSITE" id="PS50977">
    <property type="entry name" value="HTH_TETR_2"/>
    <property type="match status" value="1"/>
</dbReference>
<feature type="domain" description="HTH tetR-type" evidence="4">
    <location>
        <begin position="12"/>
        <end position="72"/>
    </location>
</feature>
<dbReference type="InterPro" id="IPR050109">
    <property type="entry name" value="HTH-type_TetR-like_transc_reg"/>
</dbReference>
<dbReference type="AlphaFoldDB" id="A0A1I4SWX7"/>
<name>A0A1I4SWX7_9BURK</name>
<sequence>MSGAAAVVAVDNNRRADLLRVAARLFRERGFDGTTIRDIADAVGMRSGSPFYHFKSKQEILAAVMEEGLVAGLPTAEAIVAGGLAPREKFRALVRAHLETVLAEGHDFIPVLLYDWRCLTPLLRQRVLVLRDRYDQLWQDLVTELYRAGELASDGKVARLLLMGAINYSVLWYREGQGSDLDQIAQEAVAMFLRRAA</sequence>
<keyword evidence="6" id="KW-1185">Reference proteome</keyword>
<dbReference type="SUPFAM" id="SSF46689">
    <property type="entry name" value="Homeodomain-like"/>
    <property type="match status" value="1"/>
</dbReference>
<reference evidence="5 6" key="1">
    <citation type="submission" date="2016-10" db="EMBL/GenBank/DDBJ databases">
        <authorList>
            <person name="de Groot N.N."/>
        </authorList>
    </citation>
    <scope>NUCLEOTIDE SEQUENCE [LARGE SCALE GENOMIC DNA]</scope>
    <source>
        <strain evidence="5 6">ATCC 43154</strain>
    </source>
</reference>
<evidence type="ECO:0000256" key="2">
    <source>
        <dbReference type="ARBA" id="ARBA00023125"/>
    </source>
</evidence>
<evidence type="ECO:0000256" key="1">
    <source>
        <dbReference type="ARBA" id="ARBA00023054"/>
    </source>
</evidence>
<dbReference type="InterPro" id="IPR036271">
    <property type="entry name" value="Tet_transcr_reg_TetR-rel_C_sf"/>
</dbReference>
<organism evidence="5 6">
    <name type="scientific">Rugamonas rubra</name>
    <dbReference type="NCBI Taxonomy" id="758825"/>
    <lineage>
        <taxon>Bacteria</taxon>
        <taxon>Pseudomonadati</taxon>
        <taxon>Pseudomonadota</taxon>
        <taxon>Betaproteobacteria</taxon>
        <taxon>Burkholderiales</taxon>
        <taxon>Oxalobacteraceae</taxon>
        <taxon>Telluria group</taxon>
        <taxon>Rugamonas</taxon>
    </lineage>
</organism>
<dbReference type="STRING" id="758825.SAMN02982985_04961"/>
<evidence type="ECO:0000313" key="6">
    <source>
        <dbReference type="Proteomes" id="UP000199470"/>
    </source>
</evidence>
<dbReference type="Proteomes" id="UP000199470">
    <property type="component" value="Unassembled WGS sequence"/>
</dbReference>
<dbReference type="GO" id="GO:0003700">
    <property type="term" value="F:DNA-binding transcription factor activity"/>
    <property type="evidence" value="ECO:0007669"/>
    <property type="project" value="TreeGrafter"/>
</dbReference>
<dbReference type="PRINTS" id="PR00455">
    <property type="entry name" value="HTHTETR"/>
</dbReference>
<protein>
    <submittedName>
        <fullName evidence="5">Transcriptional regulator, TetR family</fullName>
    </submittedName>
</protein>
<dbReference type="GO" id="GO:0000976">
    <property type="term" value="F:transcription cis-regulatory region binding"/>
    <property type="evidence" value="ECO:0007669"/>
    <property type="project" value="TreeGrafter"/>
</dbReference>
<dbReference type="InterPro" id="IPR001647">
    <property type="entry name" value="HTH_TetR"/>
</dbReference>
<evidence type="ECO:0000259" key="4">
    <source>
        <dbReference type="PROSITE" id="PS50977"/>
    </source>
</evidence>
<dbReference type="EMBL" id="FOTW01000028">
    <property type="protein sequence ID" value="SFM69028.1"/>
    <property type="molecule type" value="Genomic_DNA"/>
</dbReference>
<dbReference type="PANTHER" id="PTHR30055">
    <property type="entry name" value="HTH-TYPE TRANSCRIPTIONAL REGULATOR RUTR"/>
    <property type="match status" value="1"/>
</dbReference>
<evidence type="ECO:0000256" key="3">
    <source>
        <dbReference type="PROSITE-ProRule" id="PRU00335"/>
    </source>
</evidence>